<dbReference type="Proteomes" id="UP000694412">
    <property type="component" value="Chromosome 2"/>
</dbReference>
<dbReference type="SUPFAM" id="SSF52540">
    <property type="entry name" value="P-loop containing nucleoside triphosphate hydrolases"/>
    <property type="match status" value="1"/>
</dbReference>
<keyword evidence="6" id="KW-1185">Reference proteome</keyword>
<accession>A0A8C2T8H3</accession>
<dbReference type="InterPro" id="IPR045058">
    <property type="entry name" value="GIMA/IAN/Toc"/>
</dbReference>
<evidence type="ECO:0000313" key="6">
    <source>
        <dbReference type="Proteomes" id="UP000694412"/>
    </source>
</evidence>
<dbReference type="GeneTree" id="ENSGT00940000154844"/>
<organism evidence="5 6">
    <name type="scientific">Coturnix japonica</name>
    <name type="common">Japanese quail</name>
    <name type="synonym">Coturnix coturnix japonica</name>
    <dbReference type="NCBI Taxonomy" id="93934"/>
    <lineage>
        <taxon>Eukaryota</taxon>
        <taxon>Metazoa</taxon>
        <taxon>Chordata</taxon>
        <taxon>Craniata</taxon>
        <taxon>Vertebrata</taxon>
        <taxon>Euteleostomi</taxon>
        <taxon>Archelosauria</taxon>
        <taxon>Archosauria</taxon>
        <taxon>Dinosauria</taxon>
        <taxon>Saurischia</taxon>
        <taxon>Theropoda</taxon>
        <taxon>Coelurosauria</taxon>
        <taxon>Aves</taxon>
        <taxon>Neognathae</taxon>
        <taxon>Galloanserae</taxon>
        <taxon>Galliformes</taxon>
        <taxon>Phasianidae</taxon>
        <taxon>Perdicinae</taxon>
        <taxon>Coturnix</taxon>
    </lineage>
</organism>
<evidence type="ECO:0000313" key="5">
    <source>
        <dbReference type="Ensembl" id="ENSCJPP00005009053.1"/>
    </source>
</evidence>
<sequence>RDRGEHNLDGRSSAMRLLLVGKTGGGRSATGNTLLGRRVFESKLSNSPVTCSCNTAVGRWNGEEIVVVDTADIFHVWDCSDEMCTEISRCIKLSSPGPHVLLLVTQLGRFTEEDQEAVQGVRNIFGAGVFRHTVVVFTRGEADHGITACEHRYCSINTGLPGQSGTSRVQQLMEKVHQTVRQNGGIYWQGKAWGVEGEGWNCKQAMRASSLEHCRDGTTEEMSPPRLTPHCLQDGTELLKECPCVFLQHLSGVMWIRIVLLHHGIDHADKLCNLPIPHLFASSVAETNVAIPTLSCQPLQVWAPFYETLQVFGTLQLFCSSEQQDCVLLCFSMENLGHPLSHFLLFLSDSAQLHHQDDGMDPCIEVLKGILYLFSGSFVGFPCIK</sequence>
<dbReference type="InterPro" id="IPR006703">
    <property type="entry name" value="G_AIG1"/>
</dbReference>
<keyword evidence="3" id="KW-0342">GTP-binding</keyword>
<dbReference type="FunFam" id="3.40.50.300:FF:000366">
    <property type="entry name" value="GTPase, IMAP family member 2"/>
    <property type="match status" value="1"/>
</dbReference>
<evidence type="ECO:0000256" key="3">
    <source>
        <dbReference type="ARBA" id="ARBA00023134"/>
    </source>
</evidence>
<dbReference type="PANTHER" id="PTHR10903:SF73">
    <property type="entry name" value="GTPASE IMAP FAMILY MEMBER 8"/>
    <property type="match status" value="1"/>
</dbReference>
<protein>
    <recommendedName>
        <fullName evidence="4">AIG1-type G domain-containing protein</fullName>
    </recommendedName>
</protein>
<reference evidence="5" key="2">
    <citation type="submission" date="2025-08" db="UniProtKB">
        <authorList>
            <consortium name="Ensembl"/>
        </authorList>
    </citation>
    <scope>IDENTIFICATION</scope>
</reference>
<dbReference type="PANTHER" id="PTHR10903">
    <property type="entry name" value="GTPASE, IMAP FAMILY MEMBER-RELATED"/>
    <property type="match status" value="1"/>
</dbReference>
<reference evidence="5" key="1">
    <citation type="submission" date="2015-11" db="EMBL/GenBank/DDBJ databases">
        <authorList>
            <consortium name="International Coturnix japonica Genome Analysis Consortium"/>
            <person name="Warren W."/>
            <person name="Burt D.W."/>
            <person name="Antin P.B."/>
            <person name="Lanford R."/>
            <person name="Gros J."/>
            <person name="Wilson R.K."/>
        </authorList>
    </citation>
    <scope>NUCLEOTIDE SEQUENCE [LARGE SCALE GENOMIC DNA]</scope>
</reference>
<dbReference type="InterPro" id="IPR027417">
    <property type="entry name" value="P-loop_NTPase"/>
</dbReference>
<dbReference type="Ensembl" id="ENSCJPT00005013578.1">
    <property type="protein sequence ID" value="ENSCJPP00005009053.1"/>
    <property type="gene ID" value="ENSCJPG00005008012.1"/>
</dbReference>
<comment type="similarity">
    <text evidence="1">Belongs to the TRAFAC class TrmE-Era-EngA-EngB-Septin-like GTPase superfamily. AIG1/Toc34/Toc159-like paraseptin GTPase family. IAN subfamily.</text>
</comment>
<evidence type="ECO:0000259" key="4">
    <source>
        <dbReference type="PROSITE" id="PS51720"/>
    </source>
</evidence>
<dbReference type="GO" id="GO:0005525">
    <property type="term" value="F:GTP binding"/>
    <property type="evidence" value="ECO:0007669"/>
    <property type="project" value="UniProtKB-KW"/>
</dbReference>
<evidence type="ECO:0000256" key="1">
    <source>
        <dbReference type="ARBA" id="ARBA00008535"/>
    </source>
</evidence>
<evidence type="ECO:0000256" key="2">
    <source>
        <dbReference type="ARBA" id="ARBA00022741"/>
    </source>
</evidence>
<name>A0A8C2T8H3_COTJA</name>
<dbReference type="PROSITE" id="PS51720">
    <property type="entry name" value="G_AIG1"/>
    <property type="match status" value="1"/>
</dbReference>
<dbReference type="AlphaFoldDB" id="A0A8C2T8H3"/>
<reference evidence="5" key="3">
    <citation type="submission" date="2025-09" db="UniProtKB">
        <authorList>
            <consortium name="Ensembl"/>
        </authorList>
    </citation>
    <scope>IDENTIFICATION</scope>
</reference>
<dbReference type="Gene3D" id="3.40.50.300">
    <property type="entry name" value="P-loop containing nucleotide triphosphate hydrolases"/>
    <property type="match status" value="1"/>
</dbReference>
<keyword evidence="2" id="KW-0547">Nucleotide-binding</keyword>
<feature type="domain" description="AIG1-type G" evidence="4">
    <location>
        <begin position="12"/>
        <end position="229"/>
    </location>
</feature>
<proteinExistence type="inferred from homology"/>
<dbReference type="Pfam" id="PF04548">
    <property type="entry name" value="AIG1"/>
    <property type="match status" value="1"/>
</dbReference>